<comment type="caution">
    <text evidence="5">The sequence shown here is derived from an EMBL/GenBank/DDBJ whole genome shotgun (WGS) entry which is preliminary data.</text>
</comment>
<dbReference type="InterPro" id="IPR032675">
    <property type="entry name" value="LRR_dom_sf"/>
</dbReference>
<feature type="region of interest" description="Disordered" evidence="4">
    <location>
        <begin position="1"/>
        <end position="29"/>
    </location>
</feature>
<dbReference type="GO" id="GO:0006913">
    <property type="term" value="P:nucleocytoplasmic transport"/>
    <property type="evidence" value="ECO:0007669"/>
    <property type="project" value="TreeGrafter"/>
</dbReference>
<gene>
    <name evidence="5" type="ORF">DHEL01_v206663</name>
</gene>
<dbReference type="SUPFAM" id="SSF52047">
    <property type="entry name" value="RNI-like"/>
    <property type="match status" value="1"/>
</dbReference>
<evidence type="ECO:0000256" key="2">
    <source>
        <dbReference type="ARBA" id="ARBA00022614"/>
    </source>
</evidence>
<keyword evidence="3" id="KW-0677">Repeat</keyword>
<dbReference type="GO" id="GO:0005829">
    <property type="term" value="C:cytosol"/>
    <property type="evidence" value="ECO:0007669"/>
    <property type="project" value="TreeGrafter"/>
</dbReference>
<dbReference type="EMBL" id="MAVT02000555">
    <property type="protein sequence ID" value="POS74943.1"/>
    <property type="molecule type" value="Genomic_DNA"/>
</dbReference>
<dbReference type="STRING" id="158607.A0A2P5HXF8"/>
<evidence type="ECO:0000313" key="6">
    <source>
        <dbReference type="Proteomes" id="UP000094444"/>
    </source>
</evidence>
<evidence type="ECO:0000256" key="4">
    <source>
        <dbReference type="SAM" id="MobiDB-lite"/>
    </source>
</evidence>
<dbReference type="SMART" id="SM00368">
    <property type="entry name" value="LRR_RI"/>
    <property type="match status" value="6"/>
</dbReference>
<evidence type="ECO:0008006" key="7">
    <source>
        <dbReference type="Google" id="ProtNLM"/>
    </source>
</evidence>
<dbReference type="Proteomes" id="UP000094444">
    <property type="component" value="Unassembled WGS sequence"/>
</dbReference>
<evidence type="ECO:0000256" key="3">
    <source>
        <dbReference type="ARBA" id="ARBA00022737"/>
    </source>
</evidence>
<sequence>MANTTSPFGGPSHAASSTRPGPSRGPRRTRGILDARIKKLSAGPLAGRVRGELFGRLTRTLDQLLPPLSDTFTFKVAEASKMALFFNTNGSLYHIRKFTLEYDVSSTDRRLDTADQVEPYITAIKNLPSLEDISMAGISIGPWAAFPLATALRTKKRLRRADFSDCFAQRVPHELSPAMGALALALIELPNLGAIDLSSNALGPSVEGPVTLLAGNHTPLQELNLNDTGMGPETGVAVANALVTLASRKAAVGAPPLRELLLIQNKLCQDDETPMYGMPEWAAAFAAHPNLRKVALKNNGIRHGGMDHLVAAGLSHLRDLEELDLADNIITARGKTHRALADAVKGWPALRVLDLDESLLGSRGAGLLIGALAAVQPSRLETLRLTQNNLTPANTLALAGVLWRLPELRELTLDTNNFPADDEGYRTLVRLLKQRAEERGVVATVDDVGDEAYSDPSLSPVSNQQQRASRASQSSLLTQDSSQNSSQKSAP</sequence>
<proteinExistence type="predicted"/>
<keyword evidence="6" id="KW-1185">Reference proteome</keyword>
<evidence type="ECO:0000256" key="1">
    <source>
        <dbReference type="ARBA" id="ARBA00022468"/>
    </source>
</evidence>
<feature type="compositionally biased region" description="Low complexity" evidence="4">
    <location>
        <begin position="464"/>
        <end position="491"/>
    </location>
</feature>
<organism evidence="5 6">
    <name type="scientific">Diaporthe helianthi</name>
    <dbReference type="NCBI Taxonomy" id="158607"/>
    <lineage>
        <taxon>Eukaryota</taxon>
        <taxon>Fungi</taxon>
        <taxon>Dikarya</taxon>
        <taxon>Ascomycota</taxon>
        <taxon>Pezizomycotina</taxon>
        <taxon>Sordariomycetes</taxon>
        <taxon>Sordariomycetidae</taxon>
        <taxon>Diaporthales</taxon>
        <taxon>Diaporthaceae</taxon>
        <taxon>Diaporthe</taxon>
    </lineage>
</organism>
<dbReference type="PANTHER" id="PTHR24113:SF12">
    <property type="entry name" value="RAN GTPASE-ACTIVATING PROTEIN 1"/>
    <property type="match status" value="1"/>
</dbReference>
<dbReference type="AlphaFoldDB" id="A0A2P5HXF8"/>
<dbReference type="GO" id="GO:0031267">
    <property type="term" value="F:small GTPase binding"/>
    <property type="evidence" value="ECO:0007669"/>
    <property type="project" value="TreeGrafter"/>
</dbReference>
<evidence type="ECO:0000313" key="5">
    <source>
        <dbReference type="EMBL" id="POS74943.1"/>
    </source>
</evidence>
<dbReference type="GO" id="GO:0005096">
    <property type="term" value="F:GTPase activator activity"/>
    <property type="evidence" value="ECO:0007669"/>
    <property type="project" value="UniProtKB-KW"/>
</dbReference>
<dbReference type="InParanoid" id="A0A2P5HXF8"/>
<keyword evidence="1" id="KW-0343">GTPase activation</keyword>
<reference evidence="5" key="1">
    <citation type="submission" date="2017-09" db="EMBL/GenBank/DDBJ databases">
        <title>Polyketide synthases of a Diaporthe helianthi virulent isolate.</title>
        <authorList>
            <person name="Baroncelli R."/>
        </authorList>
    </citation>
    <scope>NUCLEOTIDE SEQUENCE [LARGE SCALE GENOMIC DNA]</scope>
    <source>
        <strain evidence="5">7/96</strain>
    </source>
</reference>
<dbReference type="GO" id="GO:0048471">
    <property type="term" value="C:perinuclear region of cytoplasm"/>
    <property type="evidence" value="ECO:0007669"/>
    <property type="project" value="TreeGrafter"/>
</dbReference>
<dbReference type="PANTHER" id="PTHR24113">
    <property type="entry name" value="RAN GTPASE-ACTIVATING PROTEIN 1"/>
    <property type="match status" value="1"/>
</dbReference>
<dbReference type="Gene3D" id="3.80.10.10">
    <property type="entry name" value="Ribonuclease Inhibitor"/>
    <property type="match status" value="1"/>
</dbReference>
<keyword evidence="2" id="KW-0433">Leucine-rich repeat</keyword>
<name>A0A2P5HXF8_DIAHE</name>
<accession>A0A2P5HXF8</accession>
<feature type="region of interest" description="Disordered" evidence="4">
    <location>
        <begin position="447"/>
        <end position="491"/>
    </location>
</feature>
<dbReference type="InterPro" id="IPR027038">
    <property type="entry name" value="RanGap"/>
</dbReference>
<dbReference type="OrthoDB" id="184583at2759"/>
<protein>
    <recommendedName>
        <fullName evidence="7">RNI-like protein</fullName>
    </recommendedName>
</protein>
<dbReference type="GO" id="GO:0005634">
    <property type="term" value="C:nucleus"/>
    <property type="evidence" value="ECO:0007669"/>
    <property type="project" value="TreeGrafter"/>
</dbReference>